<dbReference type="CDD" id="cd13602">
    <property type="entry name" value="PBP2_TRAP_BpDctp6_7"/>
    <property type="match status" value="1"/>
</dbReference>
<dbReference type="EMBL" id="BMMF01000003">
    <property type="protein sequence ID" value="GGK27377.1"/>
    <property type="molecule type" value="Genomic_DNA"/>
</dbReference>
<dbReference type="GO" id="GO:0055085">
    <property type="term" value="P:transmembrane transport"/>
    <property type="evidence" value="ECO:0007669"/>
    <property type="project" value="InterPro"/>
</dbReference>
<feature type="signal peptide" evidence="2">
    <location>
        <begin position="1"/>
        <end position="23"/>
    </location>
</feature>
<dbReference type="NCBIfam" id="NF037995">
    <property type="entry name" value="TRAP_S1"/>
    <property type="match status" value="1"/>
</dbReference>
<proteinExistence type="predicted"/>
<protein>
    <submittedName>
        <fullName evidence="3">C4-dicarboxylate ABC transporter substrate-binding protein</fullName>
    </submittedName>
</protein>
<name>A0A917Q532_9HYPH</name>
<dbReference type="InterPro" id="IPR018389">
    <property type="entry name" value="DctP_fam"/>
</dbReference>
<dbReference type="Proteomes" id="UP000600449">
    <property type="component" value="Unassembled WGS sequence"/>
</dbReference>
<gene>
    <name evidence="3" type="ORF">GCM10011322_12380</name>
</gene>
<keyword evidence="1 2" id="KW-0732">Signal</keyword>
<evidence type="ECO:0000313" key="4">
    <source>
        <dbReference type="Proteomes" id="UP000600449"/>
    </source>
</evidence>
<keyword evidence="4" id="KW-1185">Reference proteome</keyword>
<accession>A0A917Q532</accession>
<dbReference type="PANTHER" id="PTHR33376:SF4">
    <property type="entry name" value="SIALIC ACID-BINDING PERIPLASMIC PROTEIN SIAP"/>
    <property type="match status" value="1"/>
</dbReference>
<dbReference type="Gene3D" id="3.40.190.170">
    <property type="entry name" value="Bacterial extracellular solute-binding protein, family 7"/>
    <property type="match status" value="1"/>
</dbReference>
<comment type="caution">
    <text evidence="3">The sequence shown here is derived from an EMBL/GenBank/DDBJ whole genome shotgun (WGS) entry which is preliminary data.</text>
</comment>
<evidence type="ECO:0000313" key="3">
    <source>
        <dbReference type="EMBL" id="GGK27377.1"/>
    </source>
</evidence>
<dbReference type="RefSeq" id="WP_188910721.1">
    <property type="nucleotide sequence ID" value="NZ_BMMF01000003.1"/>
</dbReference>
<reference evidence="3 4" key="1">
    <citation type="journal article" date="2014" name="Int. J. Syst. Evol. Microbiol.">
        <title>Complete genome sequence of Corynebacterium casei LMG S-19264T (=DSM 44701T), isolated from a smear-ripened cheese.</title>
        <authorList>
            <consortium name="US DOE Joint Genome Institute (JGI-PGF)"/>
            <person name="Walter F."/>
            <person name="Albersmeier A."/>
            <person name="Kalinowski J."/>
            <person name="Ruckert C."/>
        </authorList>
    </citation>
    <scope>NUCLEOTIDE SEQUENCE [LARGE SCALE GENOMIC DNA]</scope>
    <source>
        <strain evidence="3 4">CGMCC 1.9161</strain>
    </source>
</reference>
<dbReference type="SUPFAM" id="SSF53850">
    <property type="entry name" value="Periplasmic binding protein-like II"/>
    <property type="match status" value="1"/>
</dbReference>
<dbReference type="InterPro" id="IPR038404">
    <property type="entry name" value="TRAP_DctP_sf"/>
</dbReference>
<dbReference type="Pfam" id="PF03480">
    <property type="entry name" value="DctP"/>
    <property type="match status" value="1"/>
</dbReference>
<dbReference type="PANTHER" id="PTHR33376">
    <property type="match status" value="1"/>
</dbReference>
<sequence length="324" mass="34320">MNIFARVVAGVGLSAVLAGAASAQSWDMPTPYPDATFHTVNIAQFADEVREATGGALDITVHSAGSLIKHPEIKRTVRSGVVPIGEVLISLHANENPIYGLDSVPFLATSYEDARRLYEAQRPALEEALSEEGLTLLFSVPWPPQGIYAGQEIDSIEALRGLRFRTYNPGTARIAELSGATPVQVEVADLPTAFATGRVEATITSPSTGVNSKFWDFVSHYHDTQAWLPRNMVVVNTAAFEALEPGVRAALLEAAAAAEARGWEMSQADTEAATKTLADNGIAIVVPSEGLSTGFQEIGAQIADEWAASAGEAGTAVLEAYRAN</sequence>
<feature type="chain" id="PRO_5037594594" evidence="2">
    <location>
        <begin position="24"/>
        <end position="324"/>
    </location>
</feature>
<dbReference type="AlphaFoldDB" id="A0A917Q532"/>
<evidence type="ECO:0000256" key="2">
    <source>
        <dbReference type="SAM" id="SignalP"/>
    </source>
</evidence>
<evidence type="ECO:0000256" key="1">
    <source>
        <dbReference type="ARBA" id="ARBA00022729"/>
    </source>
</evidence>
<organism evidence="3 4">
    <name type="scientific">Salinarimonas ramus</name>
    <dbReference type="NCBI Taxonomy" id="690164"/>
    <lineage>
        <taxon>Bacteria</taxon>
        <taxon>Pseudomonadati</taxon>
        <taxon>Pseudomonadota</taxon>
        <taxon>Alphaproteobacteria</taxon>
        <taxon>Hyphomicrobiales</taxon>
        <taxon>Salinarimonadaceae</taxon>
        <taxon>Salinarimonas</taxon>
    </lineage>
</organism>